<keyword evidence="2" id="KW-0472">Membrane</keyword>
<dbReference type="OrthoDB" id="329374at2759"/>
<proteinExistence type="predicted"/>
<feature type="transmembrane region" description="Helical" evidence="2">
    <location>
        <begin position="112"/>
        <end position="131"/>
    </location>
</feature>
<dbReference type="VEuPathDB" id="ToxoDB:EAH_00046430"/>
<evidence type="ECO:0000256" key="2">
    <source>
        <dbReference type="SAM" id="Phobius"/>
    </source>
</evidence>
<reference evidence="3" key="2">
    <citation type="submission" date="2013-10" db="EMBL/GenBank/DDBJ databases">
        <authorList>
            <person name="Aslett M."/>
        </authorList>
    </citation>
    <scope>NUCLEOTIDE SEQUENCE</scope>
    <source>
        <strain evidence="3">Houghton</strain>
    </source>
</reference>
<organism evidence="3 4">
    <name type="scientific">Eimeria acervulina</name>
    <name type="common">Coccidian parasite</name>
    <dbReference type="NCBI Taxonomy" id="5801"/>
    <lineage>
        <taxon>Eukaryota</taxon>
        <taxon>Sar</taxon>
        <taxon>Alveolata</taxon>
        <taxon>Apicomplexa</taxon>
        <taxon>Conoidasida</taxon>
        <taxon>Coccidia</taxon>
        <taxon>Eucoccidiorida</taxon>
        <taxon>Eimeriorina</taxon>
        <taxon>Eimeriidae</taxon>
        <taxon>Eimeria</taxon>
    </lineage>
</organism>
<reference evidence="3" key="1">
    <citation type="submission" date="2013-10" db="EMBL/GenBank/DDBJ databases">
        <title>Genomic analysis of the causative agents of coccidiosis in chickens.</title>
        <authorList>
            <person name="Reid A.J."/>
            <person name="Blake D."/>
            <person name="Billington K."/>
            <person name="Browne H."/>
            <person name="Dunn M."/>
            <person name="Hung S."/>
            <person name="Kawahara F."/>
            <person name="Miranda-Saavedra D."/>
            <person name="Mourier T."/>
            <person name="Nagra H."/>
            <person name="Otto T.D."/>
            <person name="Rawlings N."/>
            <person name="Sanchez A."/>
            <person name="Sanders M."/>
            <person name="Subramaniam C."/>
            <person name="Tay Y."/>
            <person name="Dear P."/>
            <person name="Doerig C."/>
            <person name="Gruber A."/>
            <person name="Parkinson J."/>
            <person name="Shirley M."/>
            <person name="Wan K.L."/>
            <person name="Berriman M."/>
            <person name="Tomley F."/>
            <person name="Pain A."/>
        </authorList>
    </citation>
    <scope>NUCLEOTIDE SEQUENCE</scope>
    <source>
        <strain evidence="3">Houghton</strain>
    </source>
</reference>
<dbReference type="EMBL" id="HG671087">
    <property type="protein sequence ID" value="CDI79805.1"/>
    <property type="molecule type" value="Genomic_DNA"/>
</dbReference>
<dbReference type="Proteomes" id="UP000018050">
    <property type="component" value="Unassembled WGS sequence"/>
</dbReference>
<keyword evidence="2" id="KW-0812">Transmembrane</keyword>
<dbReference type="AlphaFoldDB" id="U6GI09"/>
<evidence type="ECO:0000256" key="1">
    <source>
        <dbReference type="SAM" id="MobiDB-lite"/>
    </source>
</evidence>
<protein>
    <recommendedName>
        <fullName evidence="5">Transmembrane protein</fullName>
    </recommendedName>
</protein>
<dbReference type="RefSeq" id="XP_013250140.1">
    <property type="nucleotide sequence ID" value="XM_013394686.1"/>
</dbReference>
<evidence type="ECO:0008006" key="5">
    <source>
        <dbReference type="Google" id="ProtNLM"/>
    </source>
</evidence>
<evidence type="ECO:0000313" key="4">
    <source>
        <dbReference type="Proteomes" id="UP000018050"/>
    </source>
</evidence>
<name>U6GI09_EIMAC</name>
<keyword evidence="2" id="KW-1133">Transmembrane helix</keyword>
<evidence type="ECO:0000313" key="3">
    <source>
        <dbReference type="EMBL" id="CDI79805.1"/>
    </source>
</evidence>
<dbReference type="GeneID" id="25272713"/>
<feature type="compositionally biased region" description="Low complexity" evidence="1">
    <location>
        <begin position="1"/>
        <end position="56"/>
    </location>
</feature>
<feature type="non-terminal residue" evidence="3">
    <location>
        <position position="198"/>
    </location>
</feature>
<feature type="region of interest" description="Disordered" evidence="1">
    <location>
        <begin position="1"/>
        <end position="64"/>
    </location>
</feature>
<accession>U6GI09</accession>
<gene>
    <name evidence="3" type="ORF">EAH_00046430</name>
</gene>
<sequence>MSSSSSSNNNSSNSSSSGSCRGSSRSPGSCSNNNNSNDSNNNNNNTTTTTSSSSSSKPVQQAAAADSCEANLNKAAAAANKRKDELLWTRMFVEMGLRQKPLPPPPKTWKDMLAFLGVICLAALVASEFGYRCYMDYHYGFEAIDTTDAQFLKEVMFGGKPWIVLCKWPQKRTKVPDAVDKSRIELLKMLRLGRVDCS</sequence>
<keyword evidence="4" id="KW-1185">Reference proteome</keyword>